<dbReference type="InterPro" id="IPR052716">
    <property type="entry name" value="MOSC_domain"/>
</dbReference>
<sequence length="159" mass="17701">MMNATIKALTEHLPQQGQLEWIGIRTRKRSPLTELQDVAVVKAGLRGDHYAGRSGNRSVTLIQYEHVLAFPALMHRDRVSYSDLRRNLVISGINLLALKDREFQIGTAVLKMTGLCHPCARMEQIFGEGAYNALRGHGGINARVVEPGEIKLMDKLSVI</sequence>
<dbReference type="GO" id="GO:0030151">
    <property type="term" value="F:molybdenum ion binding"/>
    <property type="evidence" value="ECO:0007669"/>
    <property type="project" value="InterPro"/>
</dbReference>
<gene>
    <name evidence="2" type="ORF">MNBD_GAMMA10-2835</name>
</gene>
<dbReference type="PANTHER" id="PTHR36930:SF1">
    <property type="entry name" value="MOSC DOMAIN-CONTAINING PROTEIN"/>
    <property type="match status" value="1"/>
</dbReference>
<dbReference type="InterPro" id="IPR005302">
    <property type="entry name" value="MoCF_Sase_C"/>
</dbReference>
<dbReference type="Gene3D" id="2.40.33.20">
    <property type="entry name" value="PK beta-barrel domain-like"/>
    <property type="match status" value="1"/>
</dbReference>
<dbReference type="PROSITE" id="PS51340">
    <property type="entry name" value="MOSC"/>
    <property type="match status" value="1"/>
</dbReference>
<dbReference type="Pfam" id="PF03473">
    <property type="entry name" value="MOSC"/>
    <property type="match status" value="1"/>
</dbReference>
<reference evidence="2" key="1">
    <citation type="submission" date="2018-06" db="EMBL/GenBank/DDBJ databases">
        <authorList>
            <person name="Zhirakovskaya E."/>
        </authorList>
    </citation>
    <scope>NUCLEOTIDE SEQUENCE</scope>
</reference>
<protein>
    <recommendedName>
        <fullName evidence="1">MOSC domain-containing protein</fullName>
    </recommendedName>
</protein>
<feature type="domain" description="MOSC" evidence="1">
    <location>
        <begin position="24"/>
        <end position="159"/>
    </location>
</feature>
<dbReference type="SUPFAM" id="SSF50800">
    <property type="entry name" value="PK beta-barrel domain-like"/>
    <property type="match status" value="1"/>
</dbReference>
<dbReference type="EMBL" id="UOFJ01000201">
    <property type="protein sequence ID" value="VAW65985.1"/>
    <property type="molecule type" value="Genomic_DNA"/>
</dbReference>
<dbReference type="GO" id="GO:0030170">
    <property type="term" value="F:pyridoxal phosphate binding"/>
    <property type="evidence" value="ECO:0007669"/>
    <property type="project" value="InterPro"/>
</dbReference>
<name>A0A3B0XCH0_9ZZZZ</name>
<accession>A0A3B0XCH0</accession>
<evidence type="ECO:0000313" key="2">
    <source>
        <dbReference type="EMBL" id="VAW65985.1"/>
    </source>
</evidence>
<dbReference type="GO" id="GO:0003824">
    <property type="term" value="F:catalytic activity"/>
    <property type="evidence" value="ECO:0007669"/>
    <property type="project" value="InterPro"/>
</dbReference>
<dbReference type="InterPro" id="IPR011037">
    <property type="entry name" value="Pyrv_Knase-like_insert_dom_sf"/>
</dbReference>
<evidence type="ECO:0000259" key="1">
    <source>
        <dbReference type="PROSITE" id="PS51340"/>
    </source>
</evidence>
<organism evidence="2">
    <name type="scientific">hydrothermal vent metagenome</name>
    <dbReference type="NCBI Taxonomy" id="652676"/>
    <lineage>
        <taxon>unclassified sequences</taxon>
        <taxon>metagenomes</taxon>
        <taxon>ecological metagenomes</taxon>
    </lineage>
</organism>
<proteinExistence type="predicted"/>
<dbReference type="PANTHER" id="PTHR36930">
    <property type="entry name" value="METAL-SULFUR CLUSTER BIOSYNTHESIS PROTEINS YUAD-RELATED"/>
    <property type="match status" value="1"/>
</dbReference>
<dbReference type="AlphaFoldDB" id="A0A3B0XCH0"/>